<organism evidence="2 3">
    <name type="scientific">Fusibacter ferrireducens</name>
    <dbReference type="NCBI Taxonomy" id="2785058"/>
    <lineage>
        <taxon>Bacteria</taxon>
        <taxon>Bacillati</taxon>
        <taxon>Bacillota</taxon>
        <taxon>Clostridia</taxon>
        <taxon>Eubacteriales</taxon>
        <taxon>Eubacteriales Family XII. Incertae Sedis</taxon>
        <taxon>Fusibacter</taxon>
    </lineage>
</organism>
<comment type="caution">
    <text evidence="2">The sequence shown here is derived from an EMBL/GenBank/DDBJ whole genome shotgun (WGS) entry which is preliminary data.</text>
</comment>
<keyword evidence="3" id="KW-1185">Reference proteome</keyword>
<dbReference type="RefSeq" id="WP_194700524.1">
    <property type="nucleotide sequence ID" value="NZ_JADKNH010000002.1"/>
</dbReference>
<name>A0ABR9ZP86_9FIRM</name>
<sequence>MDKMIEKVKKSLEALMMVFNNPRLIDDLSDEINIKLLEISELKNRNSKLSEMVQELQEEAYLVEATKWELHEQKQTISERVDKMLDEAIRGTLGYDDQVRFKQLEFMDPEGWCIYRASQEILKLDVYKEFIVEDTMGWFEESDGHELKNYLEIAAFGDCTYKVIGSMHEALESYTIDYASQEYKVYEASLYALTARKLIDKLYEAEPQIKLQFIQNYMAMPEKTLIEDRNEQSQDSMKTIIGEVLDEEMEI</sequence>
<protein>
    <submittedName>
        <fullName evidence="2">Uncharacterized protein</fullName>
    </submittedName>
</protein>
<proteinExistence type="predicted"/>
<feature type="coiled-coil region" evidence="1">
    <location>
        <begin position="25"/>
        <end position="59"/>
    </location>
</feature>
<gene>
    <name evidence="2" type="ORF">ISU02_04130</name>
</gene>
<reference evidence="2 3" key="1">
    <citation type="submission" date="2020-11" db="EMBL/GenBank/DDBJ databases">
        <title>Fusibacter basophilias sp. nov.</title>
        <authorList>
            <person name="Qiu D."/>
        </authorList>
    </citation>
    <scope>NUCLEOTIDE SEQUENCE [LARGE SCALE GENOMIC DNA]</scope>
    <source>
        <strain evidence="2 3">Q10-2</strain>
    </source>
</reference>
<accession>A0ABR9ZP86</accession>
<dbReference type="Proteomes" id="UP000614200">
    <property type="component" value="Unassembled WGS sequence"/>
</dbReference>
<keyword evidence="1" id="KW-0175">Coiled coil</keyword>
<evidence type="ECO:0000313" key="2">
    <source>
        <dbReference type="EMBL" id="MBF4692287.1"/>
    </source>
</evidence>
<dbReference type="EMBL" id="JADKNH010000002">
    <property type="protein sequence ID" value="MBF4692287.1"/>
    <property type="molecule type" value="Genomic_DNA"/>
</dbReference>
<evidence type="ECO:0000313" key="3">
    <source>
        <dbReference type="Proteomes" id="UP000614200"/>
    </source>
</evidence>
<evidence type="ECO:0000256" key="1">
    <source>
        <dbReference type="SAM" id="Coils"/>
    </source>
</evidence>